<dbReference type="eggNOG" id="ENOG5031MRN">
    <property type="taxonomic scope" value="Bacteria"/>
</dbReference>
<dbReference type="AlphaFoldDB" id="E8LUM7"/>
<sequence>MAIKDNFTPTSLGVTDDECVLFTKIDTLFGENSEQFFQQVLDERVRLTCEDDPTLNGKNIATKLMSPYYFASVKHPLPIGNNDWHQIEQQALFIFDNWAQAWCSYKIWKLKKQYSSPLGLALDPHAASRTRCEEDYFDSVIDNIESHQELYYTMHCKQPMLLPDAIVLINLATFVLQHHWYEMLYEIDISRFGTHFILACQTTESSPPLIVASAKINHHSYADQWLYFSPFFQTDAWLLLPTNKVVDQLTQHNLLKGPVVGGCSTQFENSLWQQITRPEECCEIVRLTVSGNQTEMIFFLYLAQKRLMEQLVALRYQIAFVVIEQPLMIQYYLSQGEAVYTRLSASHVSDSEFATYKGLWFIEPLNQALAQSSFKHYKQRTISQLKQYRNHGHKPHYA</sequence>
<evidence type="ECO:0000256" key="5">
    <source>
        <dbReference type="ARBA" id="ARBA00022691"/>
    </source>
</evidence>
<evidence type="ECO:0000256" key="7">
    <source>
        <dbReference type="ARBA" id="ARBA00048576"/>
    </source>
</evidence>
<evidence type="ECO:0000256" key="1">
    <source>
        <dbReference type="ARBA" id="ARBA00009683"/>
    </source>
</evidence>
<dbReference type="EMBL" id="AEVS01000069">
    <property type="protein sequence ID" value="EGA65598.1"/>
    <property type="molecule type" value="Genomic_DNA"/>
</dbReference>
<evidence type="ECO:0000256" key="3">
    <source>
        <dbReference type="ARBA" id="ARBA00022654"/>
    </source>
</evidence>
<protein>
    <recommendedName>
        <fullName evidence="2">acyl-homoserine-lactone synthase</fullName>
        <ecNumber evidence="2">2.3.1.184</ecNumber>
    </recommendedName>
</protein>
<evidence type="ECO:0000256" key="2">
    <source>
        <dbReference type="ARBA" id="ARBA00012340"/>
    </source>
</evidence>
<keyword evidence="5" id="KW-0949">S-adenosyl-L-methionine</keyword>
<dbReference type="GO" id="GO:0009372">
    <property type="term" value="P:quorum sensing"/>
    <property type="evidence" value="ECO:0007669"/>
    <property type="project" value="UniProtKB-KW"/>
</dbReference>
<gene>
    <name evidence="8" type="ORF">VIBR0546_10774</name>
</gene>
<comment type="similarity">
    <text evidence="1">Belongs to the LuxM / VanM family.</text>
</comment>
<dbReference type="GO" id="GO:0061579">
    <property type="term" value="F:N-acyl homoserine lactone synthase activity"/>
    <property type="evidence" value="ECO:0007669"/>
    <property type="project" value="UniProtKB-EC"/>
</dbReference>
<organism evidence="8 9">
    <name type="scientific">Vibrio brasiliensis LMG 20546</name>
    <dbReference type="NCBI Taxonomy" id="945543"/>
    <lineage>
        <taxon>Bacteria</taxon>
        <taxon>Pseudomonadati</taxon>
        <taxon>Pseudomonadota</taxon>
        <taxon>Gammaproteobacteria</taxon>
        <taxon>Vibrionales</taxon>
        <taxon>Vibrionaceae</taxon>
        <taxon>Vibrio</taxon>
        <taxon>Vibrio oreintalis group</taxon>
    </lineage>
</organism>
<evidence type="ECO:0000313" key="8">
    <source>
        <dbReference type="EMBL" id="EGA65598.1"/>
    </source>
</evidence>
<proteinExistence type="inferred from homology"/>
<dbReference type="Proteomes" id="UP000004371">
    <property type="component" value="Unassembled WGS sequence"/>
</dbReference>
<dbReference type="InterPro" id="IPR035304">
    <property type="entry name" value="AHL_synthase"/>
</dbReference>
<comment type="catalytic activity">
    <reaction evidence="7">
        <text>a fatty acyl-[ACP] + S-adenosyl-L-methionine = an N-acyl-L-homoserine lactone + S-methyl-5'-thioadenosine + holo-[ACP] + H(+)</text>
        <dbReference type="Rhea" id="RHEA:10096"/>
        <dbReference type="Rhea" id="RHEA-COMP:9685"/>
        <dbReference type="Rhea" id="RHEA-COMP:14125"/>
        <dbReference type="ChEBI" id="CHEBI:15378"/>
        <dbReference type="ChEBI" id="CHEBI:17509"/>
        <dbReference type="ChEBI" id="CHEBI:55474"/>
        <dbReference type="ChEBI" id="CHEBI:59789"/>
        <dbReference type="ChEBI" id="CHEBI:64479"/>
        <dbReference type="ChEBI" id="CHEBI:138651"/>
        <dbReference type="EC" id="2.3.1.184"/>
    </reaction>
</comment>
<evidence type="ECO:0000256" key="4">
    <source>
        <dbReference type="ARBA" id="ARBA00022679"/>
    </source>
</evidence>
<comment type="caution">
    <text evidence="8">The sequence shown here is derived from an EMBL/GenBank/DDBJ whole genome shotgun (WGS) entry which is preliminary data.</text>
</comment>
<keyword evidence="6" id="KW-0071">Autoinducer synthesis</keyword>
<keyword evidence="3" id="KW-0673">Quorum sensing</keyword>
<keyword evidence="9" id="KW-1185">Reference proteome</keyword>
<evidence type="ECO:0000256" key="6">
    <source>
        <dbReference type="ARBA" id="ARBA00022929"/>
    </source>
</evidence>
<keyword evidence="4" id="KW-0808">Transferase</keyword>
<accession>E8LUM7</accession>
<name>E8LUM7_9VIBR</name>
<dbReference type="STRING" id="945543.VIBR0546_10774"/>
<dbReference type="RefSeq" id="WP_006879538.1">
    <property type="nucleotide sequence ID" value="NZ_AEVS01000069.1"/>
</dbReference>
<dbReference type="EC" id="2.3.1.184" evidence="2"/>
<dbReference type="Pfam" id="PF17327">
    <property type="entry name" value="AHL_synthase"/>
    <property type="match status" value="1"/>
</dbReference>
<reference evidence="8 9" key="1">
    <citation type="journal article" date="2012" name="Int. J. Syst. Evol. Microbiol.">
        <title>Vibrio caribbeanicus sp. nov., isolated from the marine sponge Scleritoderma cyanea.</title>
        <authorList>
            <person name="Hoffmann M."/>
            <person name="Monday S.R."/>
            <person name="Allard M.W."/>
            <person name="Strain E.A."/>
            <person name="Whittaker P."/>
            <person name="Naum M."/>
            <person name="McCarthy P.J."/>
            <person name="Lopez J.V."/>
            <person name="Fischer M."/>
            <person name="Brown E.W."/>
        </authorList>
    </citation>
    <scope>NUCLEOTIDE SEQUENCE [LARGE SCALE GENOMIC DNA]</scope>
    <source>
        <strain evidence="8 9">LMG 20546</strain>
    </source>
</reference>
<evidence type="ECO:0000313" key="9">
    <source>
        <dbReference type="Proteomes" id="UP000004371"/>
    </source>
</evidence>